<comment type="caution">
    <text evidence="1">The sequence shown here is derived from an EMBL/GenBank/DDBJ whole genome shotgun (WGS) entry which is preliminary data.</text>
</comment>
<protein>
    <submittedName>
        <fullName evidence="1">Uncharacterized protein</fullName>
    </submittedName>
</protein>
<keyword evidence="2" id="KW-1185">Reference proteome</keyword>
<accession>A0A836MQ73</accession>
<dbReference type="EMBL" id="JFZV01000007">
    <property type="protein sequence ID" value="KDN14400.1"/>
    <property type="molecule type" value="Genomic_DNA"/>
</dbReference>
<organism evidence="1 2">
    <name type="scientific">Snodgrassella communis</name>
    <dbReference type="NCBI Taxonomy" id="2946699"/>
    <lineage>
        <taxon>Bacteria</taxon>
        <taxon>Pseudomonadati</taxon>
        <taxon>Pseudomonadota</taxon>
        <taxon>Betaproteobacteria</taxon>
        <taxon>Neisseriales</taxon>
        <taxon>Neisseriaceae</taxon>
        <taxon>Snodgrassella</taxon>
    </lineage>
</organism>
<dbReference type="AlphaFoldDB" id="A0A836MQ73"/>
<evidence type="ECO:0000313" key="1">
    <source>
        <dbReference type="EMBL" id="KDN14400.1"/>
    </source>
</evidence>
<proteinExistence type="predicted"/>
<gene>
    <name evidence="1" type="ORF">SALWKB29_1489</name>
</gene>
<evidence type="ECO:0000313" key="2">
    <source>
        <dbReference type="Proteomes" id="UP000027170"/>
    </source>
</evidence>
<sequence>MRQGLSGVNYPESVQTYQGKCAFVCILVVGSGAFFDNKGNN</sequence>
<name>A0A836MQ73_9NEIS</name>
<dbReference type="Proteomes" id="UP000027170">
    <property type="component" value="Unassembled WGS sequence"/>
</dbReference>
<reference evidence="1 2" key="1">
    <citation type="submission" date="2014-03" db="EMBL/GenBank/DDBJ databases">
        <title>The genomes of two eusocial bee gut symbionts.</title>
        <authorList>
            <person name="Kwong W.K."/>
            <person name="Engel P."/>
            <person name="Koch H."/>
            <person name="Moran N.A."/>
        </authorList>
    </citation>
    <scope>NUCLEOTIDE SEQUENCE [LARGE SCALE GENOMIC DNA]</scope>
    <source>
        <strain evidence="2">wkB29</strain>
    </source>
</reference>